<keyword evidence="2" id="KW-1185">Reference proteome</keyword>
<dbReference type="Proteomes" id="UP000011185">
    <property type="component" value="Unassembled WGS sequence"/>
</dbReference>
<dbReference type="VEuPathDB" id="MicrosporidiaDB:THOM_1933"/>
<sequence>MVDLIQNREKHVLYRRLKIWMNEHFWECGDGIDLLREDVMYEDEGFIGMFSAIGLNEDAELGKDRNVVREMEGITEQDRETILNRNMNSSEKSAAPNKCYRSKSNQPMQYTAPSRERGVALFNLYAMEQCCYETCTSTKEPFFRWYANNNSFFTPKEKMILLGQVRGLSVLNNLLYEITFKRLSAGECFVRSVEVFRKMNVPFNGVVNVLRMDCRFRCNEGEGNGYEEKIRHVECRGSRDYAKVFRKAVNSNNTSTRAAVDHKNVLPFSFASRTLSDILNARNTPYLTNNHILNLLILYLSDKEQFNTYINSLITRTKDWQDILSLLNISSFSVVSYLNRLPIDALPRILEMTSQSNYVLQFYVNTMTSNEQIFELLCMYENAVTVKGSFIRWVINKEYKRIKNCSLVHFIQLYNTMSATTCNRDLLFVLKYKLLDGDELVFELLEKMKDWQLSNEVLLKAIGHIIRIDDAKE</sequence>
<accession>L7JWL1</accession>
<dbReference type="OrthoDB" id="10478927at2759"/>
<protein>
    <submittedName>
        <fullName evidence="1">Uncharacterized protein</fullName>
    </submittedName>
</protein>
<organism evidence="1 2">
    <name type="scientific">Trachipleistophora hominis</name>
    <name type="common">Microsporidian parasite</name>
    <dbReference type="NCBI Taxonomy" id="72359"/>
    <lineage>
        <taxon>Eukaryota</taxon>
        <taxon>Fungi</taxon>
        <taxon>Fungi incertae sedis</taxon>
        <taxon>Microsporidia</taxon>
        <taxon>Pleistophoridae</taxon>
        <taxon>Trachipleistophora</taxon>
    </lineage>
</organism>
<feature type="non-terminal residue" evidence="1">
    <location>
        <position position="473"/>
    </location>
</feature>
<dbReference type="HOGENOM" id="CLU_577704_0_0_1"/>
<evidence type="ECO:0000313" key="2">
    <source>
        <dbReference type="Proteomes" id="UP000011185"/>
    </source>
</evidence>
<evidence type="ECO:0000313" key="1">
    <source>
        <dbReference type="EMBL" id="ELQ75132.1"/>
    </source>
</evidence>
<reference evidence="1 2" key="1">
    <citation type="journal article" date="2012" name="PLoS Pathog.">
        <title>The genome of the obligate intracellular parasite Trachipleistophora hominis: new insights into microsporidian genome dynamics and reductive evolution.</title>
        <authorList>
            <person name="Heinz E."/>
            <person name="Williams T.A."/>
            <person name="Nakjang S."/>
            <person name="Noel C.J."/>
            <person name="Swan D.C."/>
            <person name="Goldberg A.V."/>
            <person name="Harris S.R."/>
            <person name="Weinmaier T."/>
            <person name="Markert S."/>
            <person name="Becher D."/>
            <person name="Bernhardt J."/>
            <person name="Dagan T."/>
            <person name="Hacker C."/>
            <person name="Lucocq J.M."/>
            <person name="Schweder T."/>
            <person name="Rattei T."/>
            <person name="Hall N."/>
            <person name="Hirt R.P."/>
            <person name="Embley T.M."/>
        </authorList>
    </citation>
    <scope>NUCLEOTIDE SEQUENCE [LARGE SCALE GENOMIC DNA]</scope>
</reference>
<dbReference type="AlphaFoldDB" id="L7JWL1"/>
<dbReference type="EMBL" id="JH993987">
    <property type="protein sequence ID" value="ELQ75132.1"/>
    <property type="molecule type" value="Genomic_DNA"/>
</dbReference>
<proteinExistence type="predicted"/>
<dbReference type="InParanoid" id="L7JWL1"/>
<gene>
    <name evidence="1" type="ORF">THOM_1933</name>
</gene>
<name>L7JWL1_TRAHO</name>